<feature type="domain" description="HTH tetR-type" evidence="5">
    <location>
        <begin position="1"/>
        <end position="61"/>
    </location>
</feature>
<keyword evidence="2 4" id="KW-0238">DNA-binding</keyword>
<evidence type="ECO:0000313" key="7">
    <source>
        <dbReference type="Proteomes" id="UP000220106"/>
    </source>
</evidence>
<dbReference type="SUPFAM" id="SSF46689">
    <property type="entry name" value="Homeodomain-like"/>
    <property type="match status" value="1"/>
</dbReference>
<dbReference type="GO" id="GO:0003677">
    <property type="term" value="F:DNA binding"/>
    <property type="evidence" value="ECO:0007669"/>
    <property type="project" value="UniProtKB-UniRule"/>
</dbReference>
<dbReference type="InterPro" id="IPR054156">
    <property type="entry name" value="YxaF_TetR_C"/>
</dbReference>
<accession>A0AAX0RRP1</accession>
<feature type="DNA-binding region" description="H-T-H motif" evidence="4">
    <location>
        <begin position="24"/>
        <end position="43"/>
    </location>
</feature>
<reference evidence="6 7" key="1">
    <citation type="submission" date="2017-09" db="EMBL/GenBank/DDBJ databases">
        <title>Large-scale bioinformatics analysis of Bacillus genomes uncovers conserved roles of natural products in bacterial physiology.</title>
        <authorList>
            <consortium name="Agbiome Team Llc"/>
            <person name="Bleich R.M."/>
            <person name="Kirk G.J."/>
            <person name="Santa Maria K.C."/>
            <person name="Allen S.E."/>
            <person name="Farag S."/>
            <person name="Shank E.A."/>
            <person name="Bowers A."/>
        </authorList>
    </citation>
    <scope>NUCLEOTIDE SEQUENCE [LARGE SCALE GENOMIC DNA]</scope>
    <source>
        <strain evidence="6 7">AFS003229</strain>
    </source>
</reference>
<evidence type="ECO:0000256" key="2">
    <source>
        <dbReference type="ARBA" id="ARBA00023125"/>
    </source>
</evidence>
<keyword evidence="3" id="KW-0804">Transcription</keyword>
<keyword evidence="1" id="KW-0805">Transcription regulation</keyword>
<dbReference type="InterPro" id="IPR036271">
    <property type="entry name" value="Tet_transcr_reg_TetR-rel_C_sf"/>
</dbReference>
<name>A0AAX0RRP1_9BACI</name>
<dbReference type="PRINTS" id="PR00455">
    <property type="entry name" value="HTHTETR"/>
</dbReference>
<dbReference type="PANTHER" id="PTHR47506">
    <property type="entry name" value="TRANSCRIPTIONAL REGULATORY PROTEIN"/>
    <property type="match status" value="1"/>
</dbReference>
<evidence type="ECO:0000259" key="5">
    <source>
        <dbReference type="PROSITE" id="PS50977"/>
    </source>
</evidence>
<comment type="caution">
    <text evidence="6">The sequence shown here is derived from an EMBL/GenBank/DDBJ whole genome shotgun (WGS) entry which is preliminary data.</text>
</comment>
<dbReference type="Pfam" id="PF00440">
    <property type="entry name" value="TetR_N"/>
    <property type="match status" value="1"/>
</dbReference>
<evidence type="ECO:0000256" key="4">
    <source>
        <dbReference type="PROSITE-ProRule" id="PRU00335"/>
    </source>
</evidence>
<gene>
    <name evidence="6" type="ORF">CN689_13305</name>
</gene>
<protein>
    <submittedName>
        <fullName evidence="6">TetR family transcriptional regulator</fullName>
    </submittedName>
</protein>
<evidence type="ECO:0000256" key="3">
    <source>
        <dbReference type="ARBA" id="ARBA00023163"/>
    </source>
</evidence>
<dbReference type="Gene3D" id="1.10.357.10">
    <property type="entry name" value="Tetracycline Repressor, domain 2"/>
    <property type="match status" value="1"/>
</dbReference>
<dbReference type="Pfam" id="PF21993">
    <property type="entry name" value="TetR_C_13_2"/>
    <property type="match status" value="1"/>
</dbReference>
<dbReference type="InterPro" id="IPR009057">
    <property type="entry name" value="Homeodomain-like_sf"/>
</dbReference>
<dbReference type="SUPFAM" id="SSF48498">
    <property type="entry name" value="Tetracyclin repressor-like, C-terminal domain"/>
    <property type="match status" value="1"/>
</dbReference>
<dbReference type="InterPro" id="IPR001647">
    <property type="entry name" value="HTH_TetR"/>
</dbReference>
<organism evidence="6 7">
    <name type="scientific">Peribacillus butanolivorans</name>
    <dbReference type="NCBI Taxonomy" id="421767"/>
    <lineage>
        <taxon>Bacteria</taxon>
        <taxon>Bacillati</taxon>
        <taxon>Bacillota</taxon>
        <taxon>Bacilli</taxon>
        <taxon>Bacillales</taxon>
        <taxon>Bacillaceae</taxon>
        <taxon>Peribacillus</taxon>
    </lineage>
</organism>
<dbReference type="Proteomes" id="UP000220106">
    <property type="component" value="Unassembled WGS sequence"/>
</dbReference>
<evidence type="ECO:0000256" key="1">
    <source>
        <dbReference type="ARBA" id="ARBA00023015"/>
    </source>
</evidence>
<dbReference type="PROSITE" id="PS50977">
    <property type="entry name" value="HTH_TETR_2"/>
    <property type="match status" value="1"/>
</dbReference>
<sequence length="191" mass="21265">MDTKSRIIDIATSLFQQKGYLGVGLNEILKACNISKGSLYHHFPNGKEELLIACLHSLNEAITTHMEEIFQNYPSTQAATQEMIEELIVQYDRDGMITGYTFSSIVSEMGSLSEPVRNACDQSFTSIQEIYSNKLVTDGFSKETTDSISLMMTASIEGAIMLCLTKKTSDPLKMISQVLPNLLNSYNDKQI</sequence>
<proteinExistence type="predicted"/>
<dbReference type="PANTHER" id="PTHR47506:SF3">
    <property type="entry name" value="HTH-TYPE TRANSCRIPTIONAL REGULATOR LMRA"/>
    <property type="match status" value="1"/>
</dbReference>
<dbReference type="RefSeq" id="WP_098176230.1">
    <property type="nucleotide sequence ID" value="NZ_NUEQ01000024.1"/>
</dbReference>
<evidence type="ECO:0000313" key="6">
    <source>
        <dbReference type="EMBL" id="PEJ32569.1"/>
    </source>
</evidence>
<dbReference type="AlphaFoldDB" id="A0AAX0RRP1"/>
<dbReference type="EMBL" id="NUEQ01000024">
    <property type="protein sequence ID" value="PEJ32569.1"/>
    <property type="molecule type" value="Genomic_DNA"/>
</dbReference>